<proteinExistence type="predicted"/>
<dbReference type="OrthoDB" id="2204079at2759"/>
<accession>A0A9P6X0M1</accession>
<name>A0A9P6X0M1_RHIOR</name>
<keyword evidence="2" id="KW-1185">Reference proteome</keyword>
<dbReference type="Proteomes" id="UP000716291">
    <property type="component" value="Unassembled WGS sequence"/>
</dbReference>
<reference evidence="1" key="1">
    <citation type="journal article" date="2020" name="Microb. Genom.">
        <title>Genetic diversity of clinical and environmental Mucorales isolates obtained from an investigation of mucormycosis cases among solid organ transplant recipients.</title>
        <authorList>
            <person name="Nguyen M.H."/>
            <person name="Kaul D."/>
            <person name="Muto C."/>
            <person name="Cheng S.J."/>
            <person name="Richter R.A."/>
            <person name="Bruno V.M."/>
            <person name="Liu G."/>
            <person name="Beyhan S."/>
            <person name="Sundermann A.J."/>
            <person name="Mounaud S."/>
            <person name="Pasculle A.W."/>
            <person name="Nierman W.C."/>
            <person name="Driscoll E."/>
            <person name="Cumbie R."/>
            <person name="Clancy C.J."/>
            <person name="Dupont C.L."/>
        </authorList>
    </citation>
    <scope>NUCLEOTIDE SEQUENCE</scope>
    <source>
        <strain evidence="1">GL11</strain>
    </source>
</reference>
<dbReference type="AlphaFoldDB" id="A0A9P6X0M1"/>
<gene>
    <name evidence="1" type="ORF">G6F64_010973</name>
</gene>
<organism evidence="1 2">
    <name type="scientific">Rhizopus oryzae</name>
    <name type="common">Mucormycosis agent</name>
    <name type="synonym">Rhizopus arrhizus var. delemar</name>
    <dbReference type="NCBI Taxonomy" id="64495"/>
    <lineage>
        <taxon>Eukaryota</taxon>
        <taxon>Fungi</taxon>
        <taxon>Fungi incertae sedis</taxon>
        <taxon>Mucoromycota</taxon>
        <taxon>Mucoromycotina</taxon>
        <taxon>Mucoromycetes</taxon>
        <taxon>Mucorales</taxon>
        <taxon>Mucorineae</taxon>
        <taxon>Rhizopodaceae</taxon>
        <taxon>Rhizopus</taxon>
    </lineage>
</organism>
<sequence>MRQSSILLSSFHIRPFIPAFYVHLYPSSFKQDLIYGIDAAHFISVLGLLICTSSRPMSSNQFRRRYLHGLTSLNYTSSLFVRMEKFWADPVSHAWGNVWYRLLHRKIPRRFLLN</sequence>
<protein>
    <submittedName>
        <fullName evidence="1">Uncharacterized protein</fullName>
    </submittedName>
</protein>
<evidence type="ECO:0000313" key="1">
    <source>
        <dbReference type="EMBL" id="KAG1302384.1"/>
    </source>
</evidence>
<evidence type="ECO:0000313" key="2">
    <source>
        <dbReference type="Proteomes" id="UP000716291"/>
    </source>
</evidence>
<dbReference type="EMBL" id="JAANQT010002463">
    <property type="protein sequence ID" value="KAG1302384.1"/>
    <property type="molecule type" value="Genomic_DNA"/>
</dbReference>
<comment type="caution">
    <text evidence="1">The sequence shown here is derived from an EMBL/GenBank/DDBJ whole genome shotgun (WGS) entry which is preliminary data.</text>
</comment>